<evidence type="ECO:0000313" key="1">
    <source>
        <dbReference type="EMBL" id="MBB5140300.1"/>
    </source>
</evidence>
<dbReference type="Proteomes" id="UP000578449">
    <property type="component" value="Unassembled WGS sequence"/>
</dbReference>
<reference evidence="1 2" key="1">
    <citation type="submission" date="2020-08" db="EMBL/GenBank/DDBJ databases">
        <title>Genomic Encyclopedia of Type Strains, Phase IV (KMG-IV): sequencing the most valuable type-strain genomes for metagenomic binning, comparative biology and taxonomic classification.</title>
        <authorList>
            <person name="Goeker M."/>
        </authorList>
    </citation>
    <scope>NUCLEOTIDE SEQUENCE [LARGE SCALE GENOMIC DNA]</scope>
    <source>
        <strain evidence="1 2">DSM 45615</strain>
    </source>
</reference>
<comment type="caution">
    <text evidence="1">The sequence shown here is derived from an EMBL/GenBank/DDBJ whole genome shotgun (WGS) entry which is preliminary data.</text>
</comment>
<accession>A0A840PR82</accession>
<gene>
    <name evidence="1" type="ORF">HNP84_010067</name>
</gene>
<dbReference type="RefSeq" id="WP_185057096.1">
    <property type="nucleotide sequence ID" value="NZ_BAABIX010000056.1"/>
</dbReference>
<organism evidence="1 2">
    <name type="scientific">Thermocatellispora tengchongensis</name>
    <dbReference type="NCBI Taxonomy" id="1073253"/>
    <lineage>
        <taxon>Bacteria</taxon>
        <taxon>Bacillati</taxon>
        <taxon>Actinomycetota</taxon>
        <taxon>Actinomycetes</taxon>
        <taxon>Streptosporangiales</taxon>
        <taxon>Streptosporangiaceae</taxon>
        <taxon>Thermocatellispora</taxon>
    </lineage>
</organism>
<dbReference type="AlphaFoldDB" id="A0A840PR82"/>
<name>A0A840PR82_9ACTN</name>
<evidence type="ECO:0000313" key="2">
    <source>
        <dbReference type="Proteomes" id="UP000578449"/>
    </source>
</evidence>
<protein>
    <submittedName>
        <fullName evidence="1">Uncharacterized protein</fullName>
    </submittedName>
</protein>
<dbReference type="EMBL" id="JACHGN010000040">
    <property type="protein sequence ID" value="MBB5140300.1"/>
    <property type="molecule type" value="Genomic_DNA"/>
</dbReference>
<proteinExistence type="predicted"/>
<keyword evidence="2" id="KW-1185">Reference proteome</keyword>
<sequence>MTDAASGELDIDPRKLRAGDVLVYMVRDYLMRPGAPLIHGGVWEVLPDDPIKTLHVTVDEEGQAYEVEALWFNCRSLEGKREEWKLFPRDRCVRVRRRGCG</sequence>